<keyword evidence="3" id="KW-0949">S-adenosyl-L-methionine</keyword>
<dbReference type="PANTHER" id="PTHR13932:SF5">
    <property type="entry name" value="RADICAL S-ADENOSYL METHIONINE DOMAIN-CONTAINING PROTEIN 1, MITOCHONDRIAL"/>
    <property type="match status" value="1"/>
</dbReference>
<evidence type="ECO:0000256" key="1">
    <source>
        <dbReference type="ARBA" id="ARBA00006100"/>
    </source>
</evidence>
<comment type="subcellular location">
    <subcellularLocation>
        <location evidence="3">Cytoplasm</location>
    </subcellularLocation>
</comment>
<dbReference type="NCBIfam" id="TIGR00539">
    <property type="entry name" value="hemN_rel"/>
    <property type="match status" value="1"/>
</dbReference>
<keyword evidence="3" id="KW-0479">Metal-binding</keyword>
<dbReference type="AlphaFoldDB" id="A0A6V7RG62"/>
<dbReference type="Proteomes" id="UP000521032">
    <property type="component" value="Unassembled WGS sequence"/>
</dbReference>
<dbReference type="GO" id="GO:0051539">
    <property type="term" value="F:4 iron, 4 sulfur cluster binding"/>
    <property type="evidence" value="ECO:0007669"/>
    <property type="project" value="UniProtKB-UniRule"/>
</dbReference>
<organism evidence="5 6">
    <name type="scientific">Phocicoccus schoeneichii</name>
    <dbReference type="NCBI Taxonomy" id="1812261"/>
    <lineage>
        <taxon>Bacteria</taxon>
        <taxon>Bacillati</taxon>
        <taxon>Bacillota</taxon>
        <taxon>Bacilli</taxon>
        <taxon>Bacillales</taxon>
        <taxon>Salinicoccaceae</taxon>
        <taxon>Phocicoccus</taxon>
    </lineage>
</organism>
<dbReference type="SFLD" id="SFLDF00288">
    <property type="entry name" value="HemN-like__clustered_with_nucl"/>
    <property type="match status" value="1"/>
</dbReference>
<dbReference type="SFLD" id="SFLDG01082">
    <property type="entry name" value="B12-binding_domain_containing"/>
    <property type="match status" value="1"/>
</dbReference>
<dbReference type="CDD" id="cd01335">
    <property type="entry name" value="Radical_SAM"/>
    <property type="match status" value="1"/>
</dbReference>
<dbReference type="GO" id="GO:0005737">
    <property type="term" value="C:cytoplasm"/>
    <property type="evidence" value="ECO:0007669"/>
    <property type="project" value="UniProtKB-SubCell"/>
</dbReference>
<comment type="function">
    <text evidence="3">Probably acts as a heme chaperone, transferring heme to an unknown acceptor. Binds one molecule of heme per monomer, possibly covalently. Binds 1 [4Fe-4S] cluster. The cluster is coordinated with 3 cysteines and an exchangeable S-adenosyl-L-methionine.</text>
</comment>
<dbReference type="EMBL" id="CAJEWE010000010">
    <property type="protein sequence ID" value="CAD2076878.1"/>
    <property type="molecule type" value="Genomic_DNA"/>
</dbReference>
<dbReference type="InterPro" id="IPR023404">
    <property type="entry name" value="rSAM_horseshoe"/>
</dbReference>
<keyword evidence="3" id="KW-0004">4Fe-4S</keyword>
<dbReference type="InterPro" id="IPR058240">
    <property type="entry name" value="rSAM_sf"/>
</dbReference>
<accession>A0A6V7RG62</accession>
<name>A0A6V7RG62_9BACL</name>
<dbReference type="SMART" id="SM00729">
    <property type="entry name" value="Elp3"/>
    <property type="match status" value="1"/>
</dbReference>
<evidence type="ECO:0000313" key="6">
    <source>
        <dbReference type="Proteomes" id="UP000521032"/>
    </source>
</evidence>
<protein>
    <recommendedName>
        <fullName evidence="2 3">Heme chaperone HemW</fullName>
    </recommendedName>
</protein>
<gene>
    <name evidence="5" type="primary">hemN</name>
    <name evidence="5" type="ORF">JEOSCH030_01169</name>
</gene>
<reference evidence="5 6" key="1">
    <citation type="submission" date="2020-07" db="EMBL/GenBank/DDBJ databases">
        <authorList>
            <person name="Criscuolo A."/>
        </authorList>
    </citation>
    <scope>NUCLEOTIDE SEQUENCE [LARGE SCALE GENOMIC DNA]</scope>
    <source>
        <strain evidence="6">CIP 111030</strain>
    </source>
</reference>
<comment type="caution">
    <text evidence="5">The sequence shown here is derived from an EMBL/GenBank/DDBJ whole genome shotgun (WGS) entry which is preliminary data.</text>
</comment>
<dbReference type="GO" id="GO:0046872">
    <property type="term" value="F:metal ion binding"/>
    <property type="evidence" value="ECO:0007669"/>
    <property type="project" value="UniProtKB-UniRule"/>
</dbReference>
<keyword evidence="3" id="KW-0349">Heme</keyword>
<evidence type="ECO:0000313" key="5">
    <source>
        <dbReference type="EMBL" id="CAD2076878.1"/>
    </source>
</evidence>
<keyword evidence="3" id="KW-0411">Iron-sulfur</keyword>
<dbReference type="InterPro" id="IPR007197">
    <property type="entry name" value="rSAM"/>
</dbReference>
<dbReference type="Gene3D" id="3.80.30.20">
    <property type="entry name" value="tm_1862 like domain"/>
    <property type="match status" value="1"/>
</dbReference>
<dbReference type="SUPFAM" id="SSF102114">
    <property type="entry name" value="Radical SAM enzymes"/>
    <property type="match status" value="1"/>
</dbReference>
<comment type="similarity">
    <text evidence="1">Belongs to the anaerobic coproporphyrinogen-III oxidase family. HemW subfamily.</text>
</comment>
<keyword evidence="3" id="KW-0408">Iron</keyword>
<dbReference type="SFLD" id="SFLDS00029">
    <property type="entry name" value="Radical_SAM"/>
    <property type="match status" value="1"/>
</dbReference>
<dbReference type="GO" id="GO:0006779">
    <property type="term" value="P:porphyrin-containing compound biosynthetic process"/>
    <property type="evidence" value="ECO:0007669"/>
    <property type="project" value="InterPro"/>
</dbReference>
<evidence type="ECO:0000256" key="3">
    <source>
        <dbReference type="RuleBase" id="RU364116"/>
    </source>
</evidence>
<keyword evidence="3" id="KW-0143">Chaperone</keyword>
<dbReference type="InterPro" id="IPR010723">
    <property type="entry name" value="HemN_C"/>
</dbReference>
<dbReference type="SFLD" id="SFLDF00562">
    <property type="entry name" value="HemN-like__clustered_with_heat"/>
    <property type="match status" value="1"/>
</dbReference>
<feature type="domain" description="Radical SAM core" evidence="4">
    <location>
        <begin position="1"/>
        <end position="226"/>
    </location>
</feature>
<dbReference type="InterPro" id="IPR004559">
    <property type="entry name" value="HemW-like"/>
</dbReference>
<dbReference type="RefSeq" id="WP_186087529.1">
    <property type="nucleotide sequence ID" value="NZ_BMDB01000001.1"/>
</dbReference>
<keyword evidence="6" id="KW-1185">Reference proteome</keyword>
<keyword evidence="3" id="KW-0963">Cytoplasm</keyword>
<dbReference type="PANTHER" id="PTHR13932">
    <property type="entry name" value="COPROPORPHYRINIGEN III OXIDASE"/>
    <property type="match status" value="1"/>
</dbReference>
<dbReference type="InterPro" id="IPR034505">
    <property type="entry name" value="Coproporphyrinogen-III_oxidase"/>
</dbReference>
<sequence length="372" mass="43223">MRSLYVHIPFCNRICTYCDFNKVLIKNQPVDEYLNALKKEIDSFPETNLQTIYVGGGTPTALSMKQLEFLLEIINNKFGTASEYTFEANPDELTTEKISLLKDYGVNRISLGVQTFNNNLLKVLGRTHNFDDIYRSIEHMDKINLDNYSIDLMYNLPGETNQDIEDSLKNIEILKPKHISWYSLIIEPHTVFYNKINRGQMSIGSPIKEGEIYDRVINGLDNLGYPQYEISNFSKEKYQSEHNKTYWLNENYLAAGAGSHGYIGDTRYYNIKPVTHYINAMNEENSVVKERIILNQNDMMEEEIFLRLRLNQGVSTERFEEKFNIPIYDVYGNAIKKHIDLGHLQQYNQYISLTDEGRMIGNDVFVDFLIGD</sequence>
<dbReference type="InterPro" id="IPR006638">
    <property type="entry name" value="Elp3/MiaA/NifB-like_rSAM"/>
</dbReference>
<dbReference type="SFLD" id="SFLDG01065">
    <property type="entry name" value="anaerobic_coproporphyrinogen-I"/>
    <property type="match status" value="1"/>
</dbReference>
<dbReference type="Pfam" id="PF06969">
    <property type="entry name" value="HemN_C"/>
    <property type="match status" value="1"/>
</dbReference>
<evidence type="ECO:0000259" key="4">
    <source>
        <dbReference type="PROSITE" id="PS51918"/>
    </source>
</evidence>
<evidence type="ECO:0000256" key="2">
    <source>
        <dbReference type="ARBA" id="ARBA00017228"/>
    </source>
</evidence>
<dbReference type="GO" id="GO:0004109">
    <property type="term" value="F:coproporphyrinogen oxidase activity"/>
    <property type="evidence" value="ECO:0007669"/>
    <property type="project" value="InterPro"/>
</dbReference>
<proteinExistence type="inferred from homology"/>
<dbReference type="Pfam" id="PF04055">
    <property type="entry name" value="Radical_SAM"/>
    <property type="match status" value="1"/>
</dbReference>
<dbReference type="PROSITE" id="PS51918">
    <property type="entry name" value="RADICAL_SAM"/>
    <property type="match status" value="1"/>
</dbReference>